<dbReference type="RefSeq" id="WP_177219171.1">
    <property type="nucleotide sequence ID" value="NZ_FOZP01000003.1"/>
</dbReference>
<reference evidence="2" key="1">
    <citation type="submission" date="2016-10" db="EMBL/GenBank/DDBJ databases">
        <authorList>
            <person name="Varghese N."/>
            <person name="Submissions S."/>
        </authorList>
    </citation>
    <scope>NUCLEOTIDE SEQUENCE [LARGE SCALE GENOMIC DNA]</scope>
    <source>
        <strain evidence="2">DSM 24450</strain>
    </source>
</reference>
<evidence type="ECO:0000313" key="1">
    <source>
        <dbReference type="EMBL" id="SFS48416.1"/>
    </source>
</evidence>
<dbReference type="STRING" id="593133.SAMN04488006_1576"/>
<sequence>MEDVEIALKSKRIKNGFTLASFNNDLLMQQLTEILTKVDATIALVEQEIKNN</sequence>
<dbReference type="EMBL" id="FOZP01000003">
    <property type="protein sequence ID" value="SFS48416.1"/>
    <property type="molecule type" value="Genomic_DNA"/>
</dbReference>
<protein>
    <submittedName>
        <fullName evidence="1">Uncharacterized protein</fullName>
    </submittedName>
</protein>
<dbReference type="Proteomes" id="UP000199312">
    <property type="component" value="Unassembled WGS sequence"/>
</dbReference>
<gene>
    <name evidence="1" type="ORF">SAMN04488006_1576</name>
</gene>
<organism evidence="1 2">
    <name type="scientific">Lutibacter maritimus</name>
    <dbReference type="NCBI Taxonomy" id="593133"/>
    <lineage>
        <taxon>Bacteria</taxon>
        <taxon>Pseudomonadati</taxon>
        <taxon>Bacteroidota</taxon>
        <taxon>Flavobacteriia</taxon>
        <taxon>Flavobacteriales</taxon>
        <taxon>Flavobacteriaceae</taxon>
        <taxon>Lutibacter</taxon>
    </lineage>
</organism>
<evidence type="ECO:0000313" key="2">
    <source>
        <dbReference type="Proteomes" id="UP000199312"/>
    </source>
</evidence>
<proteinExistence type="predicted"/>
<dbReference type="AlphaFoldDB" id="A0A1I6Q7G6"/>
<name>A0A1I6Q7G6_9FLAO</name>
<keyword evidence="2" id="KW-1185">Reference proteome</keyword>
<accession>A0A1I6Q7G6</accession>